<keyword evidence="2" id="KW-1185">Reference proteome</keyword>
<dbReference type="AlphaFoldDB" id="A0AAD4JIP8"/>
<organism evidence="1 2">
    <name type="scientific">Perilla frutescens var. hirtella</name>
    <name type="common">Perilla citriodora</name>
    <name type="synonym">Perilla setoyensis</name>
    <dbReference type="NCBI Taxonomy" id="608512"/>
    <lineage>
        <taxon>Eukaryota</taxon>
        <taxon>Viridiplantae</taxon>
        <taxon>Streptophyta</taxon>
        <taxon>Embryophyta</taxon>
        <taxon>Tracheophyta</taxon>
        <taxon>Spermatophyta</taxon>
        <taxon>Magnoliopsida</taxon>
        <taxon>eudicotyledons</taxon>
        <taxon>Gunneridae</taxon>
        <taxon>Pentapetalae</taxon>
        <taxon>asterids</taxon>
        <taxon>lamiids</taxon>
        <taxon>Lamiales</taxon>
        <taxon>Lamiaceae</taxon>
        <taxon>Nepetoideae</taxon>
        <taxon>Elsholtzieae</taxon>
        <taxon>Perilla</taxon>
    </lineage>
</organism>
<reference evidence="1 2" key="1">
    <citation type="journal article" date="2021" name="Nat. Commun.">
        <title>Incipient diploidization of the medicinal plant Perilla within 10,000 years.</title>
        <authorList>
            <person name="Zhang Y."/>
            <person name="Shen Q."/>
            <person name="Leng L."/>
            <person name="Zhang D."/>
            <person name="Chen S."/>
            <person name="Shi Y."/>
            <person name="Ning Z."/>
            <person name="Chen S."/>
        </authorList>
    </citation>
    <scope>NUCLEOTIDE SEQUENCE [LARGE SCALE GENOMIC DNA]</scope>
    <source>
        <strain evidence="2">cv. PC099</strain>
    </source>
</reference>
<proteinExistence type="predicted"/>
<dbReference type="Proteomes" id="UP001190926">
    <property type="component" value="Unassembled WGS sequence"/>
</dbReference>
<protein>
    <submittedName>
        <fullName evidence="1">Uncharacterized protein</fullName>
    </submittedName>
</protein>
<gene>
    <name evidence="1" type="ORF">C2S53_006128</name>
</gene>
<name>A0AAD4JIP8_PERFH</name>
<evidence type="ECO:0000313" key="1">
    <source>
        <dbReference type="EMBL" id="KAH6834605.1"/>
    </source>
</evidence>
<comment type="caution">
    <text evidence="1">The sequence shown here is derived from an EMBL/GenBank/DDBJ whole genome shotgun (WGS) entry which is preliminary data.</text>
</comment>
<evidence type="ECO:0000313" key="2">
    <source>
        <dbReference type="Proteomes" id="UP001190926"/>
    </source>
</evidence>
<dbReference type="EMBL" id="SDAM02000045">
    <property type="protein sequence ID" value="KAH6834605.1"/>
    <property type="molecule type" value="Genomic_DNA"/>
</dbReference>
<accession>A0AAD4JIP8</accession>
<sequence length="65" mass="7167">MGNMAPIIRGSWRILIIEPEISAQKATVQQVLEKQARMKSLLERLLSQQSDSIGDESRGSDGGLE</sequence>